<feature type="domain" description="N-acetyltransferase" evidence="3">
    <location>
        <begin position="13"/>
        <end position="189"/>
    </location>
</feature>
<dbReference type="PANTHER" id="PTHR43877:SF2">
    <property type="entry name" value="AMINOALKYLPHOSPHONATE N-ACETYLTRANSFERASE-RELATED"/>
    <property type="match status" value="1"/>
</dbReference>
<dbReference type="PROSITE" id="PS51186">
    <property type="entry name" value="GNAT"/>
    <property type="match status" value="1"/>
</dbReference>
<evidence type="ECO:0000256" key="2">
    <source>
        <dbReference type="ARBA" id="ARBA00023315"/>
    </source>
</evidence>
<dbReference type="PANTHER" id="PTHR43877">
    <property type="entry name" value="AMINOALKYLPHOSPHONATE N-ACETYLTRANSFERASE-RELATED-RELATED"/>
    <property type="match status" value="1"/>
</dbReference>
<organism evidence="4 5">
    <name type="scientific">Massilia suwonensis</name>
    <dbReference type="NCBI Taxonomy" id="648895"/>
    <lineage>
        <taxon>Bacteria</taxon>
        <taxon>Pseudomonadati</taxon>
        <taxon>Pseudomonadota</taxon>
        <taxon>Betaproteobacteria</taxon>
        <taxon>Burkholderiales</taxon>
        <taxon>Oxalobacteraceae</taxon>
        <taxon>Telluria group</taxon>
        <taxon>Massilia</taxon>
    </lineage>
</organism>
<evidence type="ECO:0000313" key="5">
    <source>
        <dbReference type="Proteomes" id="UP001596101"/>
    </source>
</evidence>
<dbReference type="RefSeq" id="WP_379752034.1">
    <property type="nucleotide sequence ID" value="NZ_JBHSMR010000008.1"/>
</dbReference>
<dbReference type="EMBL" id="JBHSMR010000008">
    <property type="protein sequence ID" value="MFC5477396.1"/>
    <property type="molecule type" value="Genomic_DNA"/>
</dbReference>
<protein>
    <submittedName>
        <fullName evidence="4">GNAT family N-acetyltransferase</fullName>
        <ecNumber evidence="4">2.3.-.-</ecNumber>
    </submittedName>
</protein>
<sequence>MHGHSEMSGAAPPAIQAVAPADLPALFVYLDEHLQDNGRAGTPLFQPMARADSRFPVDKRAAFAIGLNAEVGAPGWRRAWMALDADGAIAGHVDLRARPERAAAHRCLLGMGVHRDWRRQGLGERLLAAALDWARSQPGLDWVDLEVLSNNAPARRLYERCGFVFAGELPDLFRIDGEQHGYVYMVHKL</sequence>
<dbReference type="InterPro" id="IPR000182">
    <property type="entry name" value="GNAT_dom"/>
</dbReference>
<dbReference type="Pfam" id="PF00583">
    <property type="entry name" value="Acetyltransf_1"/>
    <property type="match status" value="1"/>
</dbReference>
<evidence type="ECO:0000259" key="3">
    <source>
        <dbReference type="PROSITE" id="PS51186"/>
    </source>
</evidence>
<accession>A0ABW0MKI0</accession>
<proteinExistence type="predicted"/>
<evidence type="ECO:0000313" key="4">
    <source>
        <dbReference type="EMBL" id="MFC5477396.1"/>
    </source>
</evidence>
<keyword evidence="1 4" id="KW-0808">Transferase</keyword>
<keyword evidence="2 4" id="KW-0012">Acyltransferase</keyword>
<dbReference type="InterPro" id="IPR016181">
    <property type="entry name" value="Acyl_CoA_acyltransferase"/>
</dbReference>
<evidence type="ECO:0000256" key="1">
    <source>
        <dbReference type="ARBA" id="ARBA00022679"/>
    </source>
</evidence>
<gene>
    <name evidence="4" type="ORF">ACFPQ5_04295</name>
</gene>
<dbReference type="GO" id="GO:0016746">
    <property type="term" value="F:acyltransferase activity"/>
    <property type="evidence" value="ECO:0007669"/>
    <property type="project" value="UniProtKB-KW"/>
</dbReference>
<dbReference type="EC" id="2.3.-.-" evidence="4"/>
<dbReference type="SUPFAM" id="SSF55729">
    <property type="entry name" value="Acyl-CoA N-acyltransferases (Nat)"/>
    <property type="match status" value="1"/>
</dbReference>
<reference evidence="5" key="1">
    <citation type="journal article" date="2019" name="Int. J. Syst. Evol. Microbiol.">
        <title>The Global Catalogue of Microorganisms (GCM) 10K type strain sequencing project: providing services to taxonomists for standard genome sequencing and annotation.</title>
        <authorList>
            <consortium name="The Broad Institute Genomics Platform"/>
            <consortium name="The Broad Institute Genome Sequencing Center for Infectious Disease"/>
            <person name="Wu L."/>
            <person name="Ma J."/>
        </authorList>
    </citation>
    <scope>NUCLEOTIDE SEQUENCE [LARGE SCALE GENOMIC DNA]</scope>
    <source>
        <strain evidence="5">CCUG 43111</strain>
    </source>
</reference>
<name>A0ABW0MKI0_9BURK</name>
<dbReference type="CDD" id="cd04301">
    <property type="entry name" value="NAT_SF"/>
    <property type="match status" value="1"/>
</dbReference>
<keyword evidence="5" id="KW-1185">Reference proteome</keyword>
<dbReference type="InterPro" id="IPR050832">
    <property type="entry name" value="Bact_Acetyltransf"/>
</dbReference>
<dbReference type="Proteomes" id="UP001596101">
    <property type="component" value="Unassembled WGS sequence"/>
</dbReference>
<comment type="caution">
    <text evidence="4">The sequence shown here is derived from an EMBL/GenBank/DDBJ whole genome shotgun (WGS) entry which is preliminary data.</text>
</comment>
<dbReference type="Gene3D" id="3.40.630.30">
    <property type="match status" value="1"/>
</dbReference>